<dbReference type="Gene3D" id="2.60.40.1630">
    <property type="entry name" value="bacillus anthracis domain"/>
    <property type="match status" value="1"/>
</dbReference>
<evidence type="ECO:0000313" key="3">
    <source>
        <dbReference type="EMBL" id="QAA34401.1"/>
    </source>
</evidence>
<name>A0A3R5QX98_9CLOT</name>
<sequence>MSKITDEYIINTIKDLEKDVVVPSYLNSIDKTIEMSKKRKNTYRKRNLTFASILLIVIIASTSTVFSKTFLPIFKSVFADEGVLKAQVNNKSQLVDKSVEAGKVTVSLKGVVADGIRTVLSIKIDGDRIDFKNLKLEGVYLVDSTGKKYEVSHYGQGELIKNQNHYETTMEFNGSPSKETKLKLNISKINHIDGPWNIEFNVIPTLPKSYNSSSNYSDGKITLEVSKATFSSTYTVIEGKIQGSDFNINSKLSNNNGETVSQLSGKKLQDGSFQLYYPPITKTSDLNLVITTPDGLTTLVNMKISTSN</sequence>
<evidence type="ECO:0000256" key="1">
    <source>
        <dbReference type="SAM" id="Phobius"/>
    </source>
</evidence>
<protein>
    <recommendedName>
        <fullName evidence="2">DUF4179 domain-containing protein</fullName>
    </recommendedName>
</protein>
<organism evidence="3 4">
    <name type="scientific">Clostridium manihotivorum</name>
    <dbReference type="NCBI Taxonomy" id="2320868"/>
    <lineage>
        <taxon>Bacteria</taxon>
        <taxon>Bacillati</taxon>
        <taxon>Bacillota</taxon>
        <taxon>Clostridia</taxon>
        <taxon>Eubacteriales</taxon>
        <taxon>Clostridiaceae</taxon>
        <taxon>Clostridium</taxon>
    </lineage>
</organism>
<accession>A0A3R5QX98</accession>
<evidence type="ECO:0000259" key="2">
    <source>
        <dbReference type="Pfam" id="PF13786"/>
    </source>
</evidence>
<evidence type="ECO:0000313" key="4">
    <source>
        <dbReference type="Proteomes" id="UP000286268"/>
    </source>
</evidence>
<proteinExistence type="predicted"/>
<keyword evidence="4" id="KW-1185">Reference proteome</keyword>
<dbReference type="OrthoDB" id="9845728at2"/>
<dbReference type="KEGG" id="cmah:C1I91_23705"/>
<dbReference type="Proteomes" id="UP000286268">
    <property type="component" value="Chromosome"/>
</dbReference>
<keyword evidence="1" id="KW-0812">Transmembrane</keyword>
<feature type="transmembrane region" description="Helical" evidence="1">
    <location>
        <begin position="47"/>
        <end position="66"/>
    </location>
</feature>
<feature type="domain" description="DUF4179" evidence="2">
    <location>
        <begin position="38"/>
        <end position="125"/>
    </location>
</feature>
<dbReference type="Pfam" id="PF13786">
    <property type="entry name" value="DUF4179"/>
    <property type="match status" value="1"/>
</dbReference>
<dbReference type="InterPro" id="IPR025436">
    <property type="entry name" value="DUF4179"/>
</dbReference>
<keyword evidence="1" id="KW-1133">Transmembrane helix</keyword>
<gene>
    <name evidence="3" type="ORF">C1I91_23705</name>
</gene>
<dbReference type="EMBL" id="CP025746">
    <property type="protein sequence ID" value="QAA34401.1"/>
    <property type="molecule type" value="Genomic_DNA"/>
</dbReference>
<dbReference type="RefSeq" id="WP_128215116.1">
    <property type="nucleotide sequence ID" value="NZ_CP025746.1"/>
</dbReference>
<dbReference type="AlphaFoldDB" id="A0A3R5QX98"/>
<keyword evidence="1" id="KW-0472">Membrane</keyword>
<reference evidence="3 4" key="1">
    <citation type="submission" date="2018-01" db="EMBL/GenBank/DDBJ databases">
        <title>Genome Sequencing and Assembly of Anaerobacter polyendosporus strain CT4.</title>
        <authorList>
            <person name="Tachaapaikoon C."/>
            <person name="Sutheeworapong S."/>
            <person name="Jenjaroenpun P."/>
            <person name="Wongsurawat T."/>
            <person name="Nookeaw I."/>
            <person name="Cheawchanlertfa P."/>
            <person name="Kosugi A."/>
            <person name="Cheevadhanarak S."/>
            <person name="Ratanakhanokchai K."/>
        </authorList>
    </citation>
    <scope>NUCLEOTIDE SEQUENCE [LARGE SCALE GENOMIC DNA]</scope>
    <source>
        <strain evidence="3 4">CT4</strain>
    </source>
</reference>